<feature type="transmembrane region" description="Helical" evidence="3">
    <location>
        <begin position="182"/>
        <end position="202"/>
    </location>
</feature>
<sequence length="207" mass="23266">MTTAVITVHPETPLIEAANLLVKHRFNGLPVVDDGKRVVGVITEYDLILKGTAIHLPTFLQIFQDLSVYKKGSEPIREDLKKIFAMKVAEAMNAEPLTLPGDTPILKVAEVFAEHHRVNPIPIIDQAGLLKGIISRHDLLKFLGSPDIHVEDSREIDKNIDRFLSNYQNRFVLVHKARAHSWLLASILFAVVGFAIAWFLILRINQL</sequence>
<name>A0A1F8FW31_9BACT</name>
<dbReference type="Proteomes" id="UP000178117">
    <property type="component" value="Unassembled WGS sequence"/>
</dbReference>
<dbReference type="PANTHER" id="PTHR43080:SF26">
    <property type="entry name" value="REGULATORY PROTEIN"/>
    <property type="match status" value="1"/>
</dbReference>
<evidence type="ECO:0000256" key="1">
    <source>
        <dbReference type="ARBA" id="ARBA00023122"/>
    </source>
</evidence>
<feature type="domain" description="CBS" evidence="4">
    <location>
        <begin position="1"/>
        <end position="58"/>
    </location>
</feature>
<gene>
    <name evidence="5" type="ORF">A3C88_00490</name>
</gene>
<dbReference type="InterPro" id="IPR000644">
    <property type="entry name" value="CBS_dom"/>
</dbReference>
<reference evidence="5 6" key="1">
    <citation type="journal article" date="2016" name="Nat. Commun.">
        <title>Thousands of microbial genomes shed light on interconnected biogeochemical processes in an aquifer system.</title>
        <authorList>
            <person name="Anantharaman K."/>
            <person name="Brown C.T."/>
            <person name="Hug L.A."/>
            <person name="Sharon I."/>
            <person name="Castelle C.J."/>
            <person name="Probst A.J."/>
            <person name="Thomas B.C."/>
            <person name="Singh A."/>
            <person name="Wilkins M.J."/>
            <person name="Karaoz U."/>
            <person name="Brodie E.L."/>
            <person name="Williams K.H."/>
            <person name="Hubbard S.S."/>
            <person name="Banfield J.F."/>
        </authorList>
    </citation>
    <scope>NUCLEOTIDE SEQUENCE [LARGE SCALE GENOMIC DNA]</scope>
</reference>
<feature type="domain" description="CBS" evidence="4">
    <location>
        <begin position="92"/>
        <end position="153"/>
    </location>
</feature>
<dbReference type="Pfam" id="PF00571">
    <property type="entry name" value="CBS"/>
    <property type="match status" value="2"/>
</dbReference>
<protein>
    <recommendedName>
        <fullName evidence="4">CBS domain-containing protein</fullName>
    </recommendedName>
</protein>
<dbReference type="InterPro" id="IPR046342">
    <property type="entry name" value="CBS_dom_sf"/>
</dbReference>
<evidence type="ECO:0000256" key="3">
    <source>
        <dbReference type="SAM" id="Phobius"/>
    </source>
</evidence>
<dbReference type="PANTHER" id="PTHR43080">
    <property type="entry name" value="CBS DOMAIN-CONTAINING PROTEIN CBSX3, MITOCHONDRIAL"/>
    <property type="match status" value="1"/>
</dbReference>
<keyword evidence="3" id="KW-0812">Transmembrane</keyword>
<dbReference type="AlphaFoldDB" id="A0A1F8FW31"/>
<evidence type="ECO:0000259" key="4">
    <source>
        <dbReference type="PROSITE" id="PS51371"/>
    </source>
</evidence>
<proteinExistence type="predicted"/>
<dbReference type="Gene3D" id="3.10.580.10">
    <property type="entry name" value="CBS-domain"/>
    <property type="match status" value="1"/>
</dbReference>
<dbReference type="SUPFAM" id="SSF54631">
    <property type="entry name" value="CBS-domain pair"/>
    <property type="match status" value="1"/>
</dbReference>
<evidence type="ECO:0000256" key="2">
    <source>
        <dbReference type="PROSITE-ProRule" id="PRU00703"/>
    </source>
</evidence>
<evidence type="ECO:0000313" key="6">
    <source>
        <dbReference type="Proteomes" id="UP000178117"/>
    </source>
</evidence>
<dbReference type="STRING" id="1802685.A3C88_00490"/>
<dbReference type="SMART" id="SM00116">
    <property type="entry name" value="CBS"/>
    <property type="match status" value="2"/>
</dbReference>
<dbReference type="CDD" id="cd04586">
    <property type="entry name" value="CBS_pair_BON_assoc"/>
    <property type="match status" value="1"/>
</dbReference>
<keyword evidence="1 2" id="KW-0129">CBS domain</keyword>
<comment type="caution">
    <text evidence="5">The sequence shown here is derived from an EMBL/GenBank/DDBJ whole genome shotgun (WGS) entry which is preliminary data.</text>
</comment>
<dbReference type="EMBL" id="MGJZ01000022">
    <property type="protein sequence ID" value="OGN16910.1"/>
    <property type="molecule type" value="Genomic_DNA"/>
</dbReference>
<keyword evidence="3" id="KW-1133">Transmembrane helix</keyword>
<evidence type="ECO:0000313" key="5">
    <source>
        <dbReference type="EMBL" id="OGN16910.1"/>
    </source>
</evidence>
<dbReference type="InterPro" id="IPR051257">
    <property type="entry name" value="Diverse_CBS-Domain"/>
</dbReference>
<accession>A0A1F8FW31</accession>
<keyword evidence="3" id="KW-0472">Membrane</keyword>
<organism evidence="5 6">
    <name type="scientific">Candidatus Yanofskybacteria bacterium RIFCSPHIGHO2_02_FULL_50_12</name>
    <dbReference type="NCBI Taxonomy" id="1802685"/>
    <lineage>
        <taxon>Bacteria</taxon>
        <taxon>Candidatus Yanofskyibacteriota</taxon>
    </lineage>
</organism>
<dbReference type="PROSITE" id="PS51371">
    <property type="entry name" value="CBS"/>
    <property type="match status" value="2"/>
</dbReference>